<dbReference type="Gene3D" id="3.40.630.30">
    <property type="match status" value="1"/>
</dbReference>
<reference evidence="5" key="1">
    <citation type="submission" date="2023-10" db="EMBL/GenBank/DDBJ databases">
        <authorList>
            <person name="Chen Y."/>
            <person name="Shah S."/>
            <person name="Dougan E. K."/>
            <person name="Thang M."/>
            <person name="Chan C."/>
        </authorList>
    </citation>
    <scope>NUCLEOTIDE SEQUENCE [LARGE SCALE GENOMIC DNA]</scope>
</reference>
<dbReference type="Proteomes" id="UP001189429">
    <property type="component" value="Unassembled WGS sequence"/>
</dbReference>
<dbReference type="PANTHER" id="PTHR13256">
    <property type="entry name" value="N-ACETYLTRANSFERASE 9"/>
    <property type="match status" value="1"/>
</dbReference>
<dbReference type="EMBL" id="CAUYUJ010014909">
    <property type="protein sequence ID" value="CAK0847546.1"/>
    <property type="molecule type" value="Genomic_DNA"/>
</dbReference>
<keyword evidence="2" id="KW-0808">Transferase</keyword>
<dbReference type="Pfam" id="PF13302">
    <property type="entry name" value="Acetyltransf_3"/>
    <property type="match status" value="1"/>
</dbReference>
<proteinExistence type="inferred from homology"/>
<dbReference type="InterPro" id="IPR016181">
    <property type="entry name" value="Acyl_CoA_acyltransferase"/>
</dbReference>
<comment type="similarity">
    <text evidence="1">Belongs to the acetyltransferase family. GNAT subfamily.</text>
</comment>
<dbReference type="SUPFAM" id="SSF55729">
    <property type="entry name" value="Acyl-CoA N-acyltransferases (Nat)"/>
    <property type="match status" value="1"/>
</dbReference>
<evidence type="ECO:0000256" key="2">
    <source>
        <dbReference type="ARBA" id="ARBA00022679"/>
    </source>
</evidence>
<evidence type="ECO:0000259" key="4">
    <source>
        <dbReference type="Pfam" id="PF13302"/>
    </source>
</evidence>
<evidence type="ECO:0000256" key="3">
    <source>
        <dbReference type="ARBA" id="ARBA00023315"/>
    </source>
</evidence>
<sequence>MVAEPASRRRGLAREALSLMMGYCARELSTASFVAKIKDHNGPSIALFEGLGFQLLRAVPVFGEVWYELRGCPAPAGAADDEGREAALAQDLARARGSCSPG</sequence>
<keyword evidence="3" id="KW-0012">Acyltransferase</keyword>
<feature type="domain" description="N-acetyltransferase" evidence="4">
    <location>
        <begin position="5"/>
        <end position="54"/>
    </location>
</feature>
<accession>A0ABN9TNE3</accession>
<evidence type="ECO:0000313" key="6">
    <source>
        <dbReference type="Proteomes" id="UP001189429"/>
    </source>
</evidence>
<dbReference type="InterPro" id="IPR000182">
    <property type="entry name" value="GNAT_dom"/>
</dbReference>
<evidence type="ECO:0000313" key="5">
    <source>
        <dbReference type="EMBL" id="CAK0847546.1"/>
    </source>
</evidence>
<dbReference type="PANTHER" id="PTHR13256:SF16">
    <property type="entry name" value="ALPHA_BETA-TUBULIN-N-ACETYLTRANSFERASE 9"/>
    <property type="match status" value="1"/>
</dbReference>
<keyword evidence="6" id="KW-1185">Reference proteome</keyword>
<gene>
    <name evidence="5" type="ORF">PCOR1329_LOCUS40721</name>
</gene>
<name>A0ABN9TNE3_9DINO</name>
<evidence type="ECO:0000256" key="1">
    <source>
        <dbReference type="ARBA" id="ARBA00009342"/>
    </source>
</evidence>
<organism evidence="5 6">
    <name type="scientific">Prorocentrum cordatum</name>
    <dbReference type="NCBI Taxonomy" id="2364126"/>
    <lineage>
        <taxon>Eukaryota</taxon>
        <taxon>Sar</taxon>
        <taxon>Alveolata</taxon>
        <taxon>Dinophyceae</taxon>
        <taxon>Prorocentrales</taxon>
        <taxon>Prorocentraceae</taxon>
        <taxon>Prorocentrum</taxon>
    </lineage>
</organism>
<dbReference type="InterPro" id="IPR039135">
    <property type="entry name" value="NAT9-like"/>
</dbReference>
<protein>
    <recommendedName>
        <fullName evidence="4">N-acetyltransferase domain-containing protein</fullName>
    </recommendedName>
</protein>
<comment type="caution">
    <text evidence="5">The sequence shown here is derived from an EMBL/GenBank/DDBJ whole genome shotgun (WGS) entry which is preliminary data.</text>
</comment>